<dbReference type="EMBL" id="AVOT02029963">
    <property type="protein sequence ID" value="MBW0523001.1"/>
    <property type="molecule type" value="Genomic_DNA"/>
</dbReference>
<keyword evidence="2" id="KW-0812">Transmembrane</keyword>
<sequence length="178" mass="20038">MLNHASQRHSSFARYKSSYRLTTATASFFGFPLVTPSDSAEGGSQLLRVSWLLRRKPPNSMNERVSLAQLYKKGLLTPTSPESFFELLYKKMHFLAVFTFALVVLLAALQSPATAASLSRPSEVQALKEVSVARRWFWKHKGKHHHDGDDGNQQDGNGDRYHDGGEKHHDNGERAHFS</sequence>
<feature type="region of interest" description="Disordered" evidence="1">
    <location>
        <begin position="142"/>
        <end position="178"/>
    </location>
</feature>
<feature type="compositionally biased region" description="Basic and acidic residues" evidence="1">
    <location>
        <begin position="157"/>
        <end position="178"/>
    </location>
</feature>
<dbReference type="Proteomes" id="UP000765509">
    <property type="component" value="Unassembled WGS sequence"/>
</dbReference>
<reference evidence="3" key="1">
    <citation type="submission" date="2021-03" db="EMBL/GenBank/DDBJ databases">
        <title>Draft genome sequence of rust myrtle Austropuccinia psidii MF-1, a brazilian biotype.</title>
        <authorList>
            <person name="Quecine M.C."/>
            <person name="Pachon D.M.R."/>
            <person name="Bonatelli M.L."/>
            <person name="Correr F.H."/>
            <person name="Franceschini L.M."/>
            <person name="Leite T.F."/>
            <person name="Margarido G.R.A."/>
            <person name="Almeida C.A."/>
            <person name="Ferrarezi J.A."/>
            <person name="Labate C.A."/>
        </authorList>
    </citation>
    <scope>NUCLEOTIDE SEQUENCE</scope>
    <source>
        <strain evidence="3">MF-1</strain>
    </source>
</reference>
<proteinExistence type="predicted"/>
<name>A0A9Q3HYP4_9BASI</name>
<feature type="transmembrane region" description="Helical" evidence="2">
    <location>
        <begin position="92"/>
        <end position="109"/>
    </location>
</feature>
<keyword evidence="2" id="KW-1133">Transmembrane helix</keyword>
<comment type="caution">
    <text evidence="3">The sequence shown here is derived from an EMBL/GenBank/DDBJ whole genome shotgun (WGS) entry which is preliminary data.</text>
</comment>
<evidence type="ECO:0000256" key="2">
    <source>
        <dbReference type="SAM" id="Phobius"/>
    </source>
</evidence>
<gene>
    <name evidence="3" type="ORF">O181_062716</name>
</gene>
<keyword evidence="4" id="KW-1185">Reference proteome</keyword>
<evidence type="ECO:0000313" key="4">
    <source>
        <dbReference type="Proteomes" id="UP000765509"/>
    </source>
</evidence>
<keyword evidence="2" id="KW-0472">Membrane</keyword>
<accession>A0A9Q3HYP4</accession>
<evidence type="ECO:0000256" key="1">
    <source>
        <dbReference type="SAM" id="MobiDB-lite"/>
    </source>
</evidence>
<organism evidence="3 4">
    <name type="scientific">Austropuccinia psidii MF-1</name>
    <dbReference type="NCBI Taxonomy" id="1389203"/>
    <lineage>
        <taxon>Eukaryota</taxon>
        <taxon>Fungi</taxon>
        <taxon>Dikarya</taxon>
        <taxon>Basidiomycota</taxon>
        <taxon>Pucciniomycotina</taxon>
        <taxon>Pucciniomycetes</taxon>
        <taxon>Pucciniales</taxon>
        <taxon>Sphaerophragmiaceae</taxon>
        <taxon>Austropuccinia</taxon>
    </lineage>
</organism>
<protein>
    <submittedName>
        <fullName evidence="3">Uncharacterized protein</fullName>
    </submittedName>
</protein>
<dbReference type="AlphaFoldDB" id="A0A9Q3HYP4"/>
<evidence type="ECO:0000313" key="3">
    <source>
        <dbReference type="EMBL" id="MBW0523001.1"/>
    </source>
</evidence>